<dbReference type="InterPro" id="IPR036736">
    <property type="entry name" value="ACP-like_sf"/>
</dbReference>
<feature type="domain" description="Carrier" evidence="5">
    <location>
        <begin position="2304"/>
        <end position="2378"/>
    </location>
</feature>
<sequence>MEQTARSTMCHLPAFAGGQQDSHETSFEGLAINLHQVKQSGITAATLLNTAWCLVLHLYTGQNVISFGSADEHGQTVAKTYILDRRHTLLDIIAQSDAPPIYDGANGGSNTGTTETDRVHSLYNTVVQVTSALSDSDKNTKTNGFKTVGSSISNEIQLVVQGLVDGNHLSECLLWFRLSFMCRAEAKNLAATLGHVMDQFAKSNNKPIHDILLSKRDEDQIRKWNSVRLSRSDRLLHEAITQVARQRPEAKAIDACDGCLSFKGLEDASNHLGKQLIQKGVSPASFVLLSFTHSLWAVVSWLAVLKAGAACVFLDQRQPAERTKQIIGTTSATHALADSEAVAATLGELGINVMQVSSQAAVSHGFPDDGGQTWPRTRPEDAAFVVFTSGSTGIPKGVVLSHSCIYTRAKDMTLLDVKSDSRVLQFGSYAFDMSIAEMVIGLLTGACLCIPSESDRLDRLQDYVQEAHATWAILTPTVARLLKPSMLRHMRTLILGGELVGESDIRPWIDAGIRVYNGYGPAEVTFVATIAQASTDQASSIGRGLNTTTWIVDPNRGQLAPIGAVGELVVESLTLALGYLNDPSRTAESFIINPSWAQLDMPETPLSRKFYKTGDLARYLPDGSLECLGRLDTQVKLGGQRVELSDIEHHIRSNTSILESAVIIPKRGPLAGRLTAVVVTDYNSTGTNGHRDSFCPCDCKFVSEAKAQLLRVVASYMVPSLWLKTTSLPILTSGKLDRPALLRTLETLTQESSAHLLGEDIAAETGEANTADEMLRRVSSKVLNIPLSRVNVGKSFVALGGDSITAMQAVSTLRLEGKELRVKDLLFSSSLREAALRVRDLDAGQSIPTIRAGERFPTSPIQQLFLETRTSSSAKNHFHQSVLLRLETRKDPREVDKAIANIVTRHPMLRARFEQADNGQWMQYITEDIDASYGFDYHVATTSALREETMRKSRLSLSTEYGPLVRVRMYEDGGIQYLFLVIHHLVVDLVSWRIILEELETALTEPEPTFGASFPFLAWVKQQREFANTMAVDRLLPQPIPASNLAFWGIEKEKNIYADVCEKRFSVSSDITNDVLYNCHHALQTEPIDILIAALLHSFGIAFPERQPPAVFTEAHGREPWNDAIDLSRTVGWFTTMYPICATDFKDVLDLVMKVKDFRKRTPNNGFDYFSTSIITDEGRQAFEEHFPAELVFNYEGRYQLLEKEGSLLRREAWTAGEALDDMNPALQRFSLFEIASSVLDDCLQFTFAWNSKLRYQSKIELWLAGIPRAIEQITATLRSSSRRLTLSDLDQFDISYSELDDIVSTIRRIPGIGSLGDVERVCPCTPMQESLAISQSRDESLYEVDVLWKVTSTNGTKVDPSRLEAAWRSVVFYHAALRAVFIETTATVGMLDQVILKNHDPQCKQIHARNADEALEVLASYPDKPKGLGGTEPPHRLLICSTEDECVFIRFEVNHIICDGLSLINMLHDLSLAYEGRLPTRWNSPYADFIRYIRDPRVREESISYWKQYLTGTEPCIFPPLLDVTNGEYERKTTSVPLEITHKKLQDKVAELGVTFPVVMQLVWQLVLRFYTNNNQTVTGYLGSGRDNAPITDTEGEVGSFIFMLLCAVDFTQPRPLMELLKNLQEDSINGAAHQASSLAEIQKAIGITGGALFNAGISFMPLIDKRAQQGSCLFFEEKSIKDPTEFELSLVVETGEDVTRISIHYHTSLISPGHANNIAATVNHILMEVLRDPSRTPDEIPTLSSHDLQRLWKWNEVCIEPVEKCVHHFVEQTMKEHPEKEAIFSWDGSLTYRELDDLSRNLAHHLKSLGIGPEKIVPLCFEKSKWAVVSMLAVLRAGACFVMLDPAHPNVRVMSIAEDVEAEILLCSPRTRPKFEAIKDKVLTIETGFAHTLPLTDPTQPVCPEVSPDNAMYVVFTSGTTGVPKGSITSHRAYCTGFKEHAWAIEVGPETRSLQFWAYSFDASVGDIMTTLLVGGCICIPSEGDLNAEIFNFVARSRATWAGWTPSFASLIDPDTVPTLTVLLMAGEPLPASQVDAWVDRLKLLNIYGPSECSVACVVNKNVTRNTNASNIGRGYRCVTWVVDENDHERLRPIGSVGELLIEGPILARGYLKRPEKTAEVFIDAPSWLKNGPHPRTNRLYKTGDLVRYNSDGTINFIGRKDTQLKINGQRVEIGEIEHSLRNSVPPTAGPIVVELLKRSGVGEQDLLAAFIQVGTNDASPEDSDDIIVTDPSALRNFHSLVKRIFESASSLPRYMSPHVFIPVKKLPINTSGKLDRRALQQVTSRLSRDELVSFTSGAKEEGRTHEERELVEIWKKVLQVSSVGVQDNFFRLGGDSIAAMSLRTEARRRGLMISVSDVFSNPVLADMARKMGNVATANAVEFVEPFSLLEDYESIPDLIAEVSQECNVSQNAIEDIMPSVPIQEALMSLSARRSSAQAYVLHAPYKLPDDLDEIRFRRAWEKTTKAHGVLRSRMVPKPKGALLVIMRDAVPVSTHVGSLEEYMSRQKQDFFGYGKPLLRLGLVKEGDNRYFVFSAHHAIYDGWSTKLIWDTVLQHYRGEQLDAVPQFQALVQKLRATPRGPSEAYWRQVTVAVQGMPFPTIPPLHNPVARSSTSFQFPFPPASASTRNVTSATLINAAWAITNAQYSAGSTATYGCVLSGRDLPLAGIEQLVGPTIVTVPRQFNVGGDQSLSDFLDFVQRIAVESSPHQHLGLSEIQTVSSAAAEACDFASLIVVQPDAALQLPFKDIDITPVPFEEAEAYTYPLVIEFITGDRMLSIDVKFDPECISSDLVNNVIHHFNHVLQGICNASPVAAVAEVMNIAQEDLCRIESWNSSVSDPVECCVHHLIEKKVQEQPHRPALVSHDASLSYAEMDLWANQISQQIIATNLVKPGDFVGLCFDKSASAILAMIAVLKAGGAFLPLNPDHPPARLRALLKEANVKLVFASLGRIASLREALNSEVLPIGDFRPSEETAAPLDVAVTPANAAYLLFTSGSTGKPKGVVMEHRAWASAITPLSKAIGIEPDTRTLQFSSYTFDVMLLDIFATLISGGCVCTPSESERMNDVGGYIARENVTALFSTPSVIRLIDPAQVPSLKTILSLGEPLAQSDVEPWLGQPGICCINGYGPTETCILSTCRKLTPVDSSSNIGTPIAAATWLVSPFTRTLAPIGAVGEICIEGPTLARGYLGDPERTAMAFERNPPCFPNDVGRRIYHTGDLARYNTDGSLTFIGRTDEQVKLYGHRIELGEIEENIREIMSNNSSFKDVGVELCDSSEGRNQPFLAAILLMAIPYEDQVSGVDCVSMTDPSKPYLLETATDLQQRLRTLLPDYMVPSAYVAVEKLPITASGKRDHTLVKAYLSELSSKGLLFRAGTRRGDSVRLSGNEKRLQDWWAEVLNIGPEKIAADDHFFALGGNSITAIRLAGLARSFKHRLMFEDIFSFPILSEMASRVAAVRGPEKPIPQPFGLLSKTQLDAIFGHILPLYGISKEEVEDIYPCTPLQEGLMAATARNPGAYIAVQTTEISETELPRLQQAWKAAFRKFELLRTRIVPSHEYGSLQVVVQQEPIWHEATDVQSFLRLVEKLHGYGRPMVHHAVMPTSKAGIVKLAFSSHHSVYDAWSMGLVHQFVERHFTLGGTDSDTLQTVPFKLFVSHLVDTDLDEAKSYWRQKMVGLQASPFPRLAHSPKHQPLATTVLEQAIPLPRARNKGFSGTIATIVRAAWSLTVSHYTANSDTLFGSVVSGRENTDVIDIEKLAGPTITTVPTRTNINYSSTVSQFLAEMQRNAVHESRFQQLGLQGIARISPECNQSCQFGSILAVQPPFSSGIGWTPNLAQMSVELPKFFPQALVLECTPSDGNDNVSVRLRYDPTIVGDTHAAFILSTFSTLLCNLISASPRTLLGDLTALSTDHISEINSMTRKKDPVTIDSCIHEMIQRQAKLNPTNIAVDSWDGSMTYAELDFASSFLAQKLQEIGVGPEKTTPFMFDKSKWAIVSMLAIWKAGGSFVPLDPKSPNQRLQHIIQATSATMILAPTHYCGRCRDLNCTPVLIDGDSVPALSKIPVTKQSTVGKHNLAYILFTSGTTGTPKGVMIEHGSLSSSITALGKGMGLDTETRFLQYSAFTFDGMLLDTFAALVHGGCVCVPSEHQKMNDLAGFIQNFQINTTCFTPSLYRIIDPDSVPSLKVVMIGGEPVLQSDVDRWAPKVRLIAGYGPTEACIATLAGELTPSTSPNTIGRPVVCRAWVVNPLKPSELTPIGGIGELCVEGPCVARGYLGNEEATQAAFLESPSWLPQSSPGTRVYRTGDFVYYNADGTLSFFGRKDSQVKIRGQRVELSEIEEAIRYSMPSWLTVAVDIFKPGGHDKQILAAVFGVGDRFQDTVSDGQPSSDLLDFMKELSHTLRGRLSETLPGHMIPDAYLPISKLPTQNSGKLDRRALQVMVGAMSFKSIAVYSKADNHVQKPQTENERVLARLWCTTLGISNGDSLSTSDNFFSLGGDSILAMRVVALLRSEGYSLDVAQIFSGPKLSEMASKMQQTQKSSQQAVSGPPQSAISGVDSAVLKTKMANNHNSPLRRMEDAYPCTYTQESFIEDSIQVPGAHVVQWIFTLDEKINLSRLHHAIDRCILAFPVLQTRIVRESARLYQVVFSDRILWQEFSGTSLDSVLKSDKLIPTGLGDALTRISIVRETGDSGVHLIWTLHHSLYDAWSLRLLLDSVSKAYRDDAVQIEEQLPMRQLIQHIQKRDVTADRSFWASYLAGAGNSPLFGYLFVSNPIKDTRADYQLPLPPKVKGTTLAATIASAWIRAVGSLTGSRDVTIGYVVTGRAASIPGIQNCMGPVIHKVPLRVRFESGDGTADVSEKVQSQLTQLMPYELSGLGAVKAASQDARDACRFPLELTVHSRGTLFFAGEDIGMRFEGVETSTPPPGGFSVECSIKDDGVRVVAFWDKRAARKEEVDALLEGFKTVLLAA</sequence>
<feature type="region of interest" description="Disordered" evidence="4">
    <location>
        <begin position="4533"/>
        <end position="4553"/>
    </location>
</feature>
<dbReference type="Gene3D" id="3.30.559.10">
    <property type="entry name" value="Chloramphenicol acetyltransferase-like domain"/>
    <property type="match status" value="5"/>
</dbReference>
<dbReference type="Pfam" id="PF00668">
    <property type="entry name" value="Condensation"/>
    <property type="match status" value="5"/>
</dbReference>
<feature type="domain" description="Carrier" evidence="5">
    <location>
        <begin position="3383"/>
        <end position="3459"/>
    </location>
</feature>
<dbReference type="FunFam" id="3.40.50.12780:FF:000014">
    <property type="entry name" value="Nonribosomal peptide synthetase 1"/>
    <property type="match status" value="2"/>
</dbReference>
<dbReference type="NCBIfam" id="TIGR01733">
    <property type="entry name" value="AA-adenyl-dom"/>
    <property type="match status" value="4"/>
</dbReference>
<proteinExistence type="predicted"/>
<dbReference type="Gene3D" id="3.30.559.30">
    <property type="entry name" value="Nonribosomal peptide synthetase, condensation domain"/>
    <property type="match status" value="5"/>
</dbReference>
<dbReference type="InterPro" id="IPR045851">
    <property type="entry name" value="AMP-bd_C_sf"/>
</dbReference>
<dbReference type="InterPro" id="IPR009081">
    <property type="entry name" value="PP-bd_ACP"/>
</dbReference>
<dbReference type="PANTHER" id="PTHR45527:SF16">
    <property type="entry name" value="NONRIBOSOMAL PEPTIDE SYNTHASE ATNA-RELATED"/>
    <property type="match status" value="1"/>
</dbReference>
<dbReference type="CDD" id="cd19542">
    <property type="entry name" value="CT_NRPS-like"/>
    <property type="match status" value="1"/>
</dbReference>
<reference evidence="7" key="1">
    <citation type="journal article" date="2014" name="Genome Announc.">
        <title>Draft genome sequence of Colletotrichum sublineola, a destructive pathogen of cultivated sorghum.</title>
        <authorList>
            <person name="Baroncelli R."/>
            <person name="Sanz-Martin J.M."/>
            <person name="Rech G.E."/>
            <person name="Sukno S.A."/>
            <person name="Thon M.R."/>
        </authorList>
    </citation>
    <scope>NUCLEOTIDE SEQUENCE [LARGE SCALE GENOMIC DNA]</scope>
    <source>
        <strain evidence="7">TX430BB</strain>
    </source>
</reference>
<name>A0A066WZ24_COLSU</name>
<dbReference type="InterPro" id="IPR042099">
    <property type="entry name" value="ANL_N_sf"/>
</dbReference>
<keyword evidence="1" id="KW-0596">Phosphopantetheine</keyword>
<evidence type="ECO:0000256" key="1">
    <source>
        <dbReference type="ARBA" id="ARBA00022450"/>
    </source>
</evidence>
<dbReference type="OrthoDB" id="416786at2759"/>
<accession>A0A066WZ24</accession>
<dbReference type="FunFam" id="3.30.559.30:FF:000002">
    <property type="entry name" value="Nonribosomal peptide synthase Pes1"/>
    <property type="match status" value="1"/>
</dbReference>
<dbReference type="PANTHER" id="PTHR45527">
    <property type="entry name" value="NONRIBOSOMAL PEPTIDE SYNTHETASE"/>
    <property type="match status" value="1"/>
</dbReference>
<dbReference type="FunFam" id="3.40.50.980:FF:000001">
    <property type="entry name" value="Non-ribosomal peptide synthetase"/>
    <property type="match status" value="1"/>
</dbReference>
<protein>
    <recommendedName>
        <fullName evidence="5">Carrier domain-containing protein</fullName>
    </recommendedName>
</protein>
<organism evidence="6 7">
    <name type="scientific">Colletotrichum sublineola</name>
    <name type="common">Sorghum anthracnose fungus</name>
    <dbReference type="NCBI Taxonomy" id="1173701"/>
    <lineage>
        <taxon>Eukaryota</taxon>
        <taxon>Fungi</taxon>
        <taxon>Dikarya</taxon>
        <taxon>Ascomycota</taxon>
        <taxon>Pezizomycotina</taxon>
        <taxon>Sordariomycetes</taxon>
        <taxon>Hypocreomycetidae</taxon>
        <taxon>Glomerellales</taxon>
        <taxon>Glomerellaceae</taxon>
        <taxon>Colletotrichum</taxon>
        <taxon>Colletotrichum graminicola species complex</taxon>
    </lineage>
</organism>
<evidence type="ECO:0000256" key="3">
    <source>
        <dbReference type="ARBA" id="ARBA00022598"/>
    </source>
</evidence>
<dbReference type="eggNOG" id="KOG1178">
    <property type="taxonomic scope" value="Eukaryota"/>
</dbReference>
<dbReference type="CDD" id="cd19545">
    <property type="entry name" value="FUM14_C_NRPS-like"/>
    <property type="match status" value="3"/>
</dbReference>
<dbReference type="GO" id="GO:0016874">
    <property type="term" value="F:ligase activity"/>
    <property type="evidence" value="ECO:0007669"/>
    <property type="project" value="UniProtKB-KW"/>
</dbReference>
<dbReference type="PROSITE" id="PS00012">
    <property type="entry name" value="PHOSPHOPANTETHEINE"/>
    <property type="match status" value="3"/>
</dbReference>
<feature type="compositionally biased region" description="Low complexity" evidence="4">
    <location>
        <begin position="4533"/>
        <end position="4545"/>
    </location>
</feature>
<evidence type="ECO:0000313" key="7">
    <source>
        <dbReference type="Proteomes" id="UP000027238"/>
    </source>
</evidence>
<dbReference type="PROSITE" id="PS00455">
    <property type="entry name" value="AMP_BINDING"/>
    <property type="match status" value="4"/>
</dbReference>
<dbReference type="STRING" id="1173701.A0A066WZ24"/>
<dbReference type="SUPFAM" id="SSF52777">
    <property type="entry name" value="CoA-dependent acyltransferases"/>
    <property type="match status" value="10"/>
</dbReference>
<evidence type="ECO:0000256" key="2">
    <source>
        <dbReference type="ARBA" id="ARBA00022553"/>
    </source>
</evidence>
<dbReference type="Proteomes" id="UP000027238">
    <property type="component" value="Unassembled WGS sequence"/>
</dbReference>
<dbReference type="SUPFAM" id="SSF47336">
    <property type="entry name" value="ACP-like"/>
    <property type="match status" value="4"/>
</dbReference>
<evidence type="ECO:0000256" key="4">
    <source>
        <dbReference type="SAM" id="MobiDB-lite"/>
    </source>
</evidence>
<dbReference type="FunFam" id="3.30.300.30:FF:000015">
    <property type="entry name" value="Nonribosomal peptide synthase SidD"/>
    <property type="match status" value="4"/>
</dbReference>
<dbReference type="OMA" id="MIEFEQT"/>
<dbReference type="InterPro" id="IPR001242">
    <property type="entry name" value="Condensation_dom"/>
</dbReference>
<dbReference type="NCBIfam" id="NF003417">
    <property type="entry name" value="PRK04813.1"/>
    <property type="match status" value="4"/>
</dbReference>
<keyword evidence="3" id="KW-0436">Ligase</keyword>
<gene>
    <name evidence="6" type="ORF">CSUB01_04984</name>
</gene>
<dbReference type="InterPro" id="IPR006162">
    <property type="entry name" value="Ppantetheine_attach_site"/>
</dbReference>
<dbReference type="GO" id="GO:0031177">
    <property type="term" value="F:phosphopantetheine binding"/>
    <property type="evidence" value="ECO:0007669"/>
    <property type="project" value="InterPro"/>
</dbReference>
<dbReference type="eggNOG" id="KOG1176">
    <property type="taxonomic scope" value="Eukaryota"/>
</dbReference>
<dbReference type="GO" id="GO:0044550">
    <property type="term" value="P:secondary metabolite biosynthetic process"/>
    <property type="evidence" value="ECO:0007669"/>
    <property type="project" value="TreeGrafter"/>
</dbReference>
<feature type="domain" description="Carrier" evidence="5">
    <location>
        <begin position="4462"/>
        <end position="4539"/>
    </location>
</feature>
<dbReference type="Gene3D" id="1.10.1200.10">
    <property type="entry name" value="ACP-like"/>
    <property type="match status" value="4"/>
</dbReference>
<dbReference type="InterPro" id="IPR023213">
    <property type="entry name" value="CAT-like_dom_sf"/>
</dbReference>
<dbReference type="GO" id="GO:0005737">
    <property type="term" value="C:cytoplasm"/>
    <property type="evidence" value="ECO:0007669"/>
    <property type="project" value="TreeGrafter"/>
</dbReference>
<feature type="domain" description="Carrier" evidence="5">
    <location>
        <begin position="766"/>
        <end position="842"/>
    </location>
</feature>
<dbReference type="FunFam" id="1.10.1200.10:FF:000005">
    <property type="entry name" value="Nonribosomal peptide synthetase 1"/>
    <property type="match status" value="2"/>
</dbReference>
<dbReference type="EMBL" id="JMSE01001491">
    <property type="protein sequence ID" value="KDN60649.1"/>
    <property type="molecule type" value="Genomic_DNA"/>
</dbReference>
<dbReference type="InterPro" id="IPR020845">
    <property type="entry name" value="AMP-binding_CS"/>
</dbReference>
<dbReference type="Gene3D" id="3.30.300.30">
    <property type="match status" value="4"/>
</dbReference>
<dbReference type="CDD" id="cd19534">
    <property type="entry name" value="E_NRPS"/>
    <property type="match status" value="1"/>
</dbReference>
<evidence type="ECO:0000313" key="6">
    <source>
        <dbReference type="EMBL" id="KDN60649.1"/>
    </source>
</evidence>
<dbReference type="InterPro" id="IPR000873">
    <property type="entry name" value="AMP-dep_synth/lig_dom"/>
</dbReference>
<keyword evidence="7" id="KW-1185">Reference proteome</keyword>
<dbReference type="PROSITE" id="PS50075">
    <property type="entry name" value="CARRIER"/>
    <property type="match status" value="4"/>
</dbReference>
<dbReference type="CDD" id="cd05918">
    <property type="entry name" value="A_NRPS_SidN3_like"/>
    <property type="match status" value="4"/>
</dbReference>
<dbReference type="Pfam" id="PF00501">
    <property type="entry name" value="AMP-binding"/>
    <property type="match status" value="4"/>
</dbReference>
<comment type="caution">
    <text evidence="6">The sequence shown here is derived from an EMBL/GenBank/DDBJ whole genome shotgun (WGS) entry which is preliminary data.</text>
</comment>
<keyword evidence="2" id="KW-0597">Phosphoprotein</keyword>
<evidence type="ECO:0000259" key="5">
    <source>
        <dbReference type="PROSITE" id="PS50075"/>
    </source>
</evidence>
<dbReference type="InterPro" id="IPR010071">
    <property type="entry name" value="AA_adenyl_dom"/>
</dbReference>
<dbReference type="GO" id="GO:0043041">
    <property type="term" value="P:amino acid activation for nonribosomal peptide biosynthetic process"/>
    <property type="evidence" value="ECO:0007669"/>
    <property type="project" value="TreeGrafter"/>
</dbReference>
<dbReference type="Gene3D" id="3.40.50.12780">
    <property type="entry name" value="N-terminal domain of ligase-like"/>
    <property type="match status" value="4"/>
</dbReference>
<dbReference type="Pfam" id="PF00550">
    <property type="entry name" value="PP-binding"/>
    <property type="match status" value="4"/>
</dbReference>
<dbReference type="InterPro" id="IPR020806">
    <property type="entry name" value="PKS_PP-bd"/>
</dbReference>
<dbReference type="HOGENOM" id="CLU_000022_60_0_1"/>
<dbReference type="SUPFAM" id="SSF56801">
    <property type="entry name" value="Acetyl-CoA synthetase-like"/>
    <property type="match status" value="4"/>
</dbReference>
<dbReference type="SMART" id="SM00823">
    <property type="entry name" value="PKS_PP"/>
    <property type="match status" value="4"/>
</dbReference>